<evidence type="ECO:0000256" key="1">
    <source>
        <dbReference type="SAM" id="MobiDB-lite"/>
    </source>
</evidence>
<organism evidence="2 3">
    <name type="scientific">Dichomitus squalens</name>
    <dbReference type="NCBI Taxonomy" id="114155"/>
    <lineage>
        <taxon>Eukaryota</taxon>
        <taxon>Fungi</taxon>
        <taxon>Dikarya</taxon>
        <taxon>Basidiomycota</taxon>
        <taxon>Agaricomycotina</taxon>
        <taxon>Agaricomycetes</taxon>
        <taxon>Polyporales</taxon>
        <taxon>Polyporaceae</taxon>
        <taxon>Dichomitus</taxon>
    </lineage>
</organism>
<evidence type="ECO:0000313" key="3">
    <source>
        <dbReference type="Proteomes" id="UP000292082"/>
    </source>
</evidence>
<feature type="region of interest" description="Disordered" evidence="1">
    <location>
        <begin position="57"/>
        <end position="85"/>
    </location>
</feature>
<dbReference type="Proteomes" id="UP000292082">
    <property type="component" value="Unassembled WGS sequence"/>
</dbReference>
<dbReference type="AlphaFoldDB" id="A0A4Q9PD59"/>
<feature type="region of interest" description="Disordered" evidence="1">
    <location>
        <begin position="1"/>
        <end position="20"/>
    </location>
</feature>
<reference evidence="2 3" key="1">
    <citation type="submission" date="2019-01" db="EMBL/GenBank/DDBJ databases">
        <title>Draft genome sequences of three monokaryotic isolates of the white-rot basidiomycete fungus Dichomitus squalens.</title>
        <authorList>
            <consortium name="DOE Joint Genome Institute"/>
            <person name="Lopez S.C."/>
            <person name="Andreopoulos B."/>
            <person name="Pangilinan J."/>
            <person name="Lipzen A."/>
            <person name="Riley R."/>
            <person name="Ahrendt S."/>
            <person name="Ng V."/>
            <person name="Barry K."/>
            <person name="Daum C."/>
            <person name="Grigoriev I.V."/>
            <person name="Hilden K.S."/>
            <person name="Makela M.R."/>
            <person name="de Vries R.P."/>
        </authorList>
    </citation>
    <scope>NUCLEOTIDE SEQUENCE [LARGE SCALE GENOMIC DNA]</scope>
    <source>
        <strain evidence="2 3">CBS 464.89</strain>
    </source>
</reference>
<dbReference type="EMBL" id="ML145237">
    <property type="protein sequence ID" value="TBU52780.1"/>
    <property type="molecule type" value="Genomic_DNA"/>
</dbReference>
<protein>
    <submittedName>
        <fullName evidence="2">Uncharacterized protein</fullName>
    </submittedName>
</protein>
<sequence length="85" mass="9351">MAQRTDPQEPSQLHEEDSDCRDHLYQGLHCMHGIRSHMNVVPTYEASRLLREDVPGLPSTVEDLQDPQSNHAAAAGSLNETMGAG</sequence>
<accession>A0A4Q9PD59</accession>
<keyword evidence="3" id="KW-1185">Reference proteome</keyword>
<proteinExistence type="predicted"/>
<gene>
    <name evidence="2" type="ORF">BD310DRAFT_204619</name>
</gene>
<evidence type="ECO:0000313" key="2">
    <source>
        <dbReference type="EMBL" id="TBU52780.1"/>
    </source>
</evidence>
<name>A0A4Q9PD59_9APHY</name>